<dbReference type="RefSeq" id="WP_109667034.1">
    <property type="nucleotide sequence ID" value="NZ_QGGW01000003.1"/>
</dbReference>
<name>A0A316GN92_9RHOB</name>
<evidence type="ECO:0000313" key="2">
    <source>
        <dbReference type="Proteomes" id="UP000245708"/>
    </source>
</evidence>
<reference evidence="1 2" key="1">
    <citation type="submission" date="2018-05" db="EMBL/GenBank/DDBJ databases">
        <title>Genomic Encyclopedia of Type Strains, Phase IV (KMG-IV): sequencing the most valuable type-strain genomes for metagenomic binning, comparative biology and taxonomic classification.</title>
        <authorList>
            <person name="Goeker M."/>
        </authorList>
    </citation>
    <scope>NUCLEOTIDE SEQUENCE [LARGE SCALE GENOMIC DNA]</scope>
    <source>
        <strain evidence="1 2">DSM 16097</strain>
    </source>
</reference>
<dbReference type="AlphaFoldDB" id="A0A316GN92"/>
<dbReference type="SUPFAM" id="SSF103025">
    <property type="entry name" value="Folate-binding domain"/>
    <property type="match status" value="1"/>
</dbReference>
<keyword evidence="2" id="KW-1185">Reference proteome</keyword>
<proteinExistence type="predicted"/>
<accession>A0A316GN92</accession>
<gene>
    <name evidence="1" type="ORF">C7455_103101</name>
</gene>
<evidence type="ECO:0000313" key="1">
    <source>
        <dbReference type="EMBL" id="PWK60903.1"/>
    </source>
</evidence>
<dbReference type="InterPro" id="IPR007375">
    <property type="entry name" value="SoxG"/>
</dbReference>
<sequence length="185" mass="19236">MAELIAKSPAHGLVPVETAGARLTEAPLAPIWSIAPLRGKTEAVSDALEQGHGLPFPAPGTLHAFQGVRIAWSGLDQAFLMGASPAPELSRDAALSDQSDGWAHMILEGSAARAVLARLVPIDLAPAACPPGSARRTLLGHMHTLILHPGGDRFELLVFRSMAETAVHEVARAMTAVAARAAIGD</sequence>
<organism evidence="1 2">
    <name type="scientific">Roseicyclus mahoneyensis</name>
    <dbReference type="NCBI Taxonomy" id="164332"/>
    <lineage>
        <taxon>Bacteria</taxon>
        <taxon>Pseudomonadati</taxon>
        <taxon>Pseudomonadota</taxon>
        <taxon>Alphaproteobacteria</taxon>
        <taxon>Rhodobacterales</taxon>
        <taxon>Roseobacteraceae</taxon>
        <taxon>Roseicyclus</taxon>
    </lineage>
</organism>
<protein>
    <submittedName>
        <fullName evidence="1">Heterotetrameric sarcosine oxidase gamma subunit</fullName>
    </submittedName>
</protein>
<dbReference type="Proteomes" id="UP000245708">
    <property type="component" value="Unassembled WGS sequence"/>
</dbReference>
<dbReference type="Gene3D" id="3.30.1360.120">
    <property type="entry name" value="Probable tRNA modification gtpase trme, domain 1"/>
    <property type="match status" value="1"/>
</dbReference>
<dbReference type="EMBL" id="QGGW01000003">
    <property type="protein sequence ID" value="PWK60903.1"/>
    <property type="molecule type" value="Genomic_DNA"/>
</dbReference>
<comment type="caution">
    <text evidence="1">The sequence shown here is derived from an EMBL/GenBank/DDBJ whole genome shotgun (WGS) entry which is preliminary data.</text>
</comment>
<dbReference type="Pfam" id="PF04268">
    <property type="entry name" value="SoxG"/>
    <property type="match status" value="1"/>
</dbReference>
<dbReference type="InterPro" id="IPR027266">
    <property type="entry name" value="TrmE/GcvT-like"/>
</dbReference>